<feature type="compositionally biased region" description="Polar residues" evidence="1">
    <location>
        <begin position="247"/>
        <end position="256"/>
    </location>
</feature>
<feature type="compositionally biased region" description="Polar residues" evidence="1">
    <location>
        <begin position="263"/>
        <end position="278"/>
    </location>
</feature>
<dbReference type="AlphaFoldDB" id="A0A6A6PGD6"/>
<keyword evidence="4" id="KW-1185">Reference proteome</keyword>
<evidence type="ECO:0000256" key="1">
    <source>
        <dbReference type="SAM" id="MobiDB-lite"/>
    </source>
</evidence>
<dbReference type="GeneID" id="54478833"/>
<feature type="region of interest" description="Disordered" evidence="1">
    <location>
        <begin position="203"/>
        <end position="299"/>
    </location>
</feature>
<feature type="region of interest" description="Disordered" evidence="1">
    <location>
        <begin position="334"/>
        <end position="361"/>
    </location>
</feature>
<dbReference type="RefSeq" id="XP_033585416.1">
    <property type="nucleotide sequence ID" value="XM_033737831.1"/>
</dbReference>
<name>A0A6A6PGD6_9PEZI</name>
<sequence>MESDCRIILDDGAKIDGITIGAPKAKLGLGGLLQHDISLRFLSVVDIQRIPLHIALGSPSRVYTSHEETQTWFRDALLRTQPDDPTRPWWEVVSTDSPPGILVAVPQIDDDGQPKAPRVTELLFYVSNVEARQCPPTPPPSSPSITAVDEGKPRPGSELKLFALPLSSDLLYRPPEDGPSPPASPTAEKTEIEAKFLPPAFAPVEAPVHQPPVRKRKSANDVFDEANERRKKARRKGGEGVSAAAANRTTDSQIPTLQHRRSGSISLQSRPHSRSPSLGPSRPATAAQPAPKKSTLSRVQSVNNLHDATTDIESKNKDAISRIVMAGMRLYGLSQSKGRRSRSDSTASSPAVDTTFEEREATRKNDEEFKLIYHQVYKGTCFAFRASIADKALQPLTDAVRDVADKLLSIFCQDPLDTGGGFGGVREETDGKFNQFDSPTPQSKRGVA</sequence>
<dbReference type="Proteomes" id="UP000799767">
    <property type="component" value="Unassembled WGS sequence"/>
</dbReference>
<feature type="region of interest" description="Disordered" evidence="1">
    <location>
        <begin position="170"/>
        <end position="189"/>
    </location>
</feature>
<dbReference type="InterPro" id="IPR041260">
    <property type="entry name" value="Sld7_C"/>
</dbReference>
<proteinExistence type="predicted"/>
<evidence type="ECO:0000313" key="3">
    <source>
        <dbReference type="EMBL" id="KAF2478846.1"/>
    </source>
</evidence>
<organism evidence="3 4">
    <name type="scientific">Neohortaea acidophila</name>
    <dbReference type="NCBI Taxonomy" id="245834"/>
    <lineage>
        <taxon>Eukaryota</taxon>
        <taxon>Fungi</taxon>
        <taxon>Dikarya</taxon>
        <taxon>Ascomycota</taxon>
        <taxon>Pezizomycotina</taxon>
        <taxon>Dothideomycetes</taxon>
        <taxon>Dothideomycetidae</taxon>
        <taxon>Mycosphaerellales</taxon>
        <taxon>Teratosphaeriaceae</taxon>
        <taxon>Neohortaea</taxon>
    </lineage>
</organism>
<protein>
    <recommendedName>
        <fullName evidence="2">Sld7 C-terminal domain-containing protein</fullName>
    </recommendedName>
</protein>
<evidence type="ECO:0000313" key="4">
    <source>
        <dbReference type="Proteomes" id="UP000799767"/>
    </source>
</evidence>
<dbReference type="EMBL" id="MU001643">
    <property type="protein sequence ID" value="KAF2478846.1"/>
    <property type="molecule type" value="Genomic_DNA"/>
</dbReference>
<dbReference type="OrthoDB" id="4205424at2759"/>
<dbReference type="Pfam" id="PF18596">
    <property type="entry name" value="Sld7_C"/>
    <property type="match status" value="1"/>
</dbReference>
<evidence type="ECO:0000259" key="2">
    <source>
        <dbReference type="Pfam" id="PF18596"/>
    </source>
</evidence>
<feature type="domain" description="Sld7 C-terminal" evidence="2">
    <location>
        <begin position="313"/>
        <end position="412"/>
    </location>
</feature>
<feature type="compositionally biased region" description="Polar residues" evidence="1">
    <location>
        <begin position="435"/>
        <end position="448"/>
    </location>
</feature>
<feature type="region of interest" description="Disordered" evidence="1">
    <location>
        <begin position="131"/>
        <end position="158"/>
    </location>
</feature>
<reference evidence="3" key="1">
    <citation type="journal article" date="2020" name="Stud. Mycol.">
        <title>101 Dothideomycetes genomes: a test case for predicting lifestyles and emergence of pathogens.</title>
        <authorList>
            <person name="Haridas S."/>
            <person name="Albert R."/>
            <person name="Binder M."/>
            <person name="Bloem J."/>
            <person name="Labutti K."/>
            <person name="Salamov A."/>
            <person name="Andreopoulos B."/>
            <person name="Baker S."/>
            <person name="Barry K."/>
            <person name="Bills G."/>
            <person name="Bluhm B."/>
            <person name="Cannon C."/>
            <person name="Castanera R."/>
            <person name="Culley D."/>
            <person name="Daum C."/>
            <person name="Ezra D."/>
            <person name="Gonzalez J."/>
            <person name="Henrissat B."/>
            <person name="Kuo A."/>
            <person name="Liang C."/>
            <person name="Lipzen A."/>
            <person name="Lutzoni F."/>
            <person name="Magnuson J."/>
            <person name="Mondo S."/>
            <person name="Nolan M."/>
            <person name="Ohm R."/>
            <person name="Pangilinan J."/>
            <person name="Park H.-J."/>
            <person name="Ramirez L."/>
            <person name="Alfaro M."/>
            <person name="Sun H."/>
            <person name="Tritt A."/>
            <person name="Yoshinaga Y."/>
            <person name="Zwiers L.-H."/>
            <person name="Turgeon B."/>
            <person name="Goodwin S."/>
            <person name="Spatafora J."/>
            <person name="Crous P."/>
            <person name="Grigoriev I."/>
        </authorList>
    </citation>
    <scope>NUCLEOTIDE SEQUENCE</scope>
    <source>
        <strain evidence="3">CBS 113389</strain>
    </source>
</reference>
<accession>A0A6A6PGD6</accession>
<feature type="region of interest" description="Disordered" evidence="1">
    <location>
        <begin position="421"/>
        <end position="448"/>
    </location>
</feature>
<gene>
    <name evidence="3" type="ORF">BDY17DRAFT_328359</name>
</gene>